<dbReference type="PANTHER" id="PTHR43394">
    <property type="entry name" value="ATP-DEPENDENT PERMEASE MDL1, MITOCHONDRIAL"/>
    <property type="match status" value="1"/>
</dbReference>
<dbReference type="EMBL" id="JABFOR010000044">
    <property type="protein sequence ID" value="NOJ73416.1"/>
    <property type="molecule type" value="Genomic_DNA"/>
</dbReference>
<comment type="caution">
    <text evidence="13">The sequence shown here is derived from an EMBL/GenBank/DDBJ whole genome shotgun (WGS) entry which is preliminary data.</text>
</comment>
<evidence type="ECO:0000256" key="2">
    <source>
        <dbReference type="ARBA" id="ARBA00022448"/>
    </source>
</evidence>
<name>A0AAP7DL46_PAEAL</name>
<sequence>MSEHHSRSRREQEQGSTTEPSIKMMGHKGPGSGGSMHLMGSPKKAKQSKATVLRLWRYLRAERTPLFLVFLLVVASSICALIGPYMIGRAIDSLGIGRGTADFALLGTLVSGLIIIYALGALTSWTHTYMMASISQRTVKAIRKDIFDKVQTLPLRFFDERPRGDVMSRLTNDVENINNSLTQSTIQIFTSVITVTGAITMMIALSPVLALISLIVVPLGLFVTRSITKRTRRFFADQQRELGDMNGYIEEMISGQRVIKAFCHEEEAIAIFAKKNMQLKKVGIQAQAFSGFIPPLMNAINNISFALVAAVGGYMTVQGVITIGIITAFLNYSKQFARPINELANQYNMLQAAIAGAERIFEIMDELPEYADQQMSLPLTGIKGEVVFRNVSFGYKPDVPVLKHVELTASPGQTIALVGPTGSGKTTVVNLLMRFYDVNDGSILIDGQDIRDMDKDELRASIGMVLQDTYLFAGTVRDNIRYGRLGATEEEVEQAARLANAHSFIMRLSGGYDAVLTEDGSNISQGQRQLLTIARAILADPAILILDEATSSIDTRTEMHIQRALQILMKGRTSFVIAHRLSTIREADQILVIENGCIIERGTHSELLKMEGFYYRLCMNPLAQEVS</sequence>
<evidence type="ECO:0000259" key="11">
    <source>
        <dbReference type="PROSITE" id="PS50893"/>
    </source>
</evidence>
<proteinExistence type="predicted"/>
<dbReference type="AlphaFoldDB" id="A0AAP7DL46"/>
<dbReference type="InterPro" id="IPR036640">
    <property type="entry name" value="ABC1_TM_sf"/>
</dbReference>
<dbReference type="InterPro" id="IPR039421">
    <property type="entry name" value="Type_1_exporter"/>
</dbReference>
<feature type="domain" description="ABC transporter" evidence="11">
    <location>
        <begin position="386"/>
        <end position="620"/>
    </location>
</feature>
<evidence type="ECO:0000256" key="6">
    <source>
        <dbReference type="ARBA" id="ARBA00022840"/>
    </source>
</evidence>
<evidence type="ECO:0000313" key="13">
    <source>
        <dbReference type="EMBL" id="NOJ73416.1"/>
    </source>
</evidence>
<dbReference type="InterPro" id="IPR011527">
    <property type="entry name" value="ABC1_TM_dom"/>
</dbReference>
<dbReference type="PROSITE" id="PS50929">
    <property type="entry name" value="ABC_TM1F"/>
    <property type="match status" value="1"/>
</dbReference>
<dbReference type="InterPro" id="IPR003439">
    <property type="entry name" value="ABC_transporter-like_ATP-bd"/>
</dbReference>
<keyword evidence="3" id="KW-1003">Cell membrane</keyword>
<feature type="transmembrane region" description="Helical" evidence="10">
    <location>
        <begin position="103"/>
        <end position="125"/>
    </location>
</feature>
<evidence type="ECO:0000256" key="8">
    <source>
        <dbReference type="ARBA" id="ARBA00023136"/>
    </source>
</evidence>
<protein>
    <submittedName>
        <fullName evidence="13">ABC transporter ATP-binding protein</fullName>
    </submittedName>
</protein>
<dbReference type="InterPro" id="IPR017871">
    <property type="entry name" value="ABC_transporter-like_CS"/>
</dbReference>
<dbReference type="Proteomes" id="UP000552038">
    <property type="component" value="Unassembled WGS sequence"/>
</dbReference>
<keyword evidence="7 10" id="KW-1133">Transmembrane helix</keyword>
<accession>A0AAP7DL46</accession>
<keyword evidence="4 10" id="KW-0812">Transmembrane</keyword>
<feature type="transmembrane region" description="Helical" evidence="10">
    <location>
        <begin position="305"/>
        <end position="330"/>
    </location>
</feature>
<dbReference type="FunFam" id="1.20.1560.10:FF:000011">
    <property type="entry name" value="Multidrug ABC transporter ATP-binding protein"/>
    <property type="match status" value="1"/>
</dbReference>
<dbReference type="PROSITE" id="PS50893">
    <property type="entry name" value="ABC_TRANSPORTER_2"/>
    <property type="match status" value="1"/>
</dbReference>
<dbReference type="Gene3D" id="1.20.1560.10">
    <property type="entry name" value="ABC transporter type 1, transmembrane domain"/>
    <property type="match status" value="1"/>
</dbReference>
<comment type="subcellular location">
    <subcellularLocation>
        <location evidence="1">Cell membrane</location>
        <topology evidence="1">Multi-pass membrane protein</topology>
    </subcellularLocation>
</comment>
<keyword evidence="6 13" id="KW-0067">ATP-binding</keyword>
<evidence type="ECO:0000256" key="7">
    <source>
        <dbReference type="ARBA" id="ARBA00022989"/>
    </source>
</evidence>
<feature type="transmembrane region" description="Helical" evidence="10">
    <location>
        <begin position="186"/>
        <end position="204"/>
    </location>
</feature>
<keyword evidence="2" id="KW-0813">Transport</keyword>
<evidence type="ECO:0000259" key="12">
    <source>
        <dbReference type="PROSITE" id="PS50929"/>
    </source>
</evidence>
<feature type="region of interest" description="Disordered" evidence="9">
    <location>
        <begin position="1"/>
        <end position="41"/>
    </location>
</feature>
<feature type="transmembrane region" description="Helical" evidence="10">
    <location>
        <begin position="210"/>
        <end position="228"/>
    </location>
</feature>
<feature type="domain" description="ABC transmembrane type-1" evidence="12">
    <location>
        <begin position="67"/>
        <end position="352"/>
    </location>
</feature>
<dbReference type="CDD" id="cd18547">
    <property type="entry name" value="ABC_6TM_Tm288_like"/>
    <property type="match status" value="1"/>
</dbReference>
<dbReference type="Pfam" id="PF00664">
    <property type="entry name" value="ABC_membrane"/>
    <property type="match status" value="1"/>
</dbReference>
<feature type="compositionally biased region" description="Basic and acidic residues" evidence="9">
    <location>
        <begin position="1"/>
        <end position="13"/>
    </location>
</feature>
<dbReference type="SMART" id="SM00382">
    <property type="entry name" value="AAA"/>
    <property type="match status" value="1"/>
</dbReference>
<evidence type="ECO:0000256" key="9">
    <source>
        <dbReference type="SAM" id="MobiDB-lite"/>
    </source>
</evidence>
<organism evidence="13 14">
    <name type="scientific">Paenibacillus alvei</name>
    <name type="common">Bacillus alvei</name>
    <dbReference type="NCBI Taxonomy" id="44250"/>
    <lineage>
        <taxon>Bacteria</taxon>
        <taxon>Bacillati</taxon>
        <taxon>Bacillota</taxon>
        <taxon>Bacilli</taxon>
        <taxon>Bacillales</taxon>
        <taxon>Paenibacillaceae</taxon>
        <taxon>Paenibacillus</taxon>
    </lineage>
</organism>
<dbReference type="PANTHER" id="PTHR43394:SF1">
    <property type="entry name" value="ATP-BINDING CASSETTE SUB-FAMILY B MEMBER 10, MITOCHONDRIAL"/>
    <property type="match status" value="1"/>
</dbReference>
<keyword evidence="5" id="KW-0547">Nucleotide-binding</keyword>
<gene>
    <name evidence="13" type="ORF">HMI46_23100</name>
</gene>
<dbReference type="GO" id="GO:0015421">
    <property type="term" value="F:ABC-type oligopeptide transporter activity"/>
    <property type="evidence" value="ECO:0007669"/>
    <property type="project" value="TreeGrafter"/>
</dbReference>
<dbReference type="Pfam" id="PF00005">
    <property type="entry name" value="ABC_tran"/>
    <property type="match status" value="1"/>
</dbReference>
<dbReference type="RefSeq" id="WP_171419096.1">
    <property type="nucleotide sequence ID" value="NZ_JABFOR010000044.1"/>
</dbReference>
<evidence type="ECO:0000313" key="14">
    <source>
        <dbReference type="Proteomes" id="UP000552038"/>
    </source>
</evidence>
<keyword evidence="8 10" id="KW-0472">Membrane</keyword>
<dbReference type="InterPro" id="IPR027417">
    <property type="entry name" value="P-loop_NTPase"/>
</dbReference>
<evidence type="ECO:0000256" key="10">
    <source>
        <dbReference type="SAM" id="Phobius"/>
    </source>
</evidence>
<dbReference type="InterPro" id="IPR003593">
    <property type="entry name" value="AAA+_ATPase"/>
</dbReference>
<dbReference type="GO" id="GO:0005524">
    <property type="term" value="F:ATP binding"/>
    <property type="evidence" value="ECO:0007669"/>
    <property type="project" value="UniProtKB-KW"/>
</dbReference>
<dbReference type="GO" id="GO:0005886">
    <property type="term" value="C:plasma membrane"/>
    <property type="evidence" value="ECO:0007669"/>
    <property type="project" value="UniProtKB-SubCell"/>
</dbReference>
<dbReference type="FunFam" id="3.40.50.300:FF:000287">
    <property type="entry name" value="Multidrug ABC transporter ATP-binding protein"/>
    <property type="match status" value="1"/>
</dbReference>
<dbReference type="Gene3D" id="3.40.50.300">
    <property type="entry name" value="P-loop containing nucleotide triphosphate hydrolases"/>
    <property type="match status" value="1"/>
</dbReference>
<evidence type="ECO:0000256" key="4">
    <source>
        <dbReference type="ARBA" id="ARBA00022692"/>
    </source>
</evidence>
<dbReference type="GO" id="GO:0016887">
    <property type="term" value="F:ATP hydrolysis activity"/>
    <property type="evidence" value="ECO:0007669"/>
    <property type="project" value="InterPro"/>
</dbReference>
<reference evidence="13 14" key="1">
    <citation type="submission" date="2020-05" db="EMBL/GenBank/DDBJ databases">
        <title>Whole genome sequencing and identification of novel metabolites from Paenibacillus alvei strain JR949.</title>
        <authorList>
            <person name="Rajendhran J."/>
            <person name="Sree Pranav P."/>
            <person name="Mahalakshmi B."/>
            <person name="Karthikeyan R."/>
        </authorList>
    </citation>
    <scope>NUCLEOTIDE SEQUENCE [LARGE SCALE GENOMIC DNA]</scope>
    <source>
        <strain evidence="13 14">JR949</strain>
    </source>
</reference>
<dbReference type="PROSITE" id="PS00211">
    <property type="entry name" value="ABC_TRANSPORTER_1"/>
    <property type="match status" value="1"/>
</dbReference>
<evidence type="ECO:0000256" key="5">
    <source>
        <dbReference type="ARBA" id="ARBA00022741"/>
    </source>
</evidence>
<dbReference type="SUPFAM" id="SSF90123">
    <property type="entry name" value="ABC transporter transmembrane region"/>
    <property type="match status" value="1"/>
</dbReference>
<feature type="transmembrane region" description="Helical" evidence="10">
    <location>
        <begin position="66"/>
        <end position="87"/>
    </location>
</feature>
<evidence type="ECO:0000256" key="3">
    <source>
        <dbReference type="ARBA" id="ARBA00022475"/>
    </source>
</evidence>
<dbReference type="SUPFAM" id="SSF52540">
    <property type="entry name" value="P-loop containing nucleoside triphosphate hydrolases"/>
    <property type="match status" value="1"/>
</dbReference>
<evidence type="ECO:0000256" key="1">
    <source>
        <dbReference type="ARBA" id="ARBA00004651"/>
    </source>
</evidence>